<dbReference type="PROSITE" id="PS50206">
    <property type="entry name" value="RHODANESE_3"/>
    <property type="match status" value="1"/>
</dbReference>
<accession>A0AAJ5WWH7</accession>
<dbReference type="AlphaFoldDB" id="A0AAJ5WWH7"/>
<evidence type="ECO:0000313" key="3">
    <source>
        <dbReference type="Proteomes" id="UP001220610"/>
    </source>
</evidence>
<dbReference type="CDD" id="cd00158">
    <property type="entry name" value="RHOD"/>
    <property type="match status" value="1"/>
</dbReference>
<evidence type="ECO:0000313" key="2">
    <source>
        <dbReference type="EMBL" id="WEK38050.1"/>
    </source>
</evidence>
<reference evidence="2" key="1">
    <citation type="submission" date="2023-03" db="EMBL/GenBank/DDBJ databases">
        <title>Andean soil-derived lignocellulolytic bacterial consortium as a source of novel taxa and putative plastic-active enzymes.</title>
        <authorList>
            <person name="Diaz-Garcia L."/>
            <person name="Chuvochina M."/>
            <person name="Feuerriegel G."/>
            <person name="Bunk B."/>
            <person name="Sproer C."/>
            <person name="Streit W.R."/>
            <person name="Rodriguez L.M."/>
            <person name="Overmann J."/>
            <person name="Jimenez D.J."/>
        </authorList>
    </citation>
    <scope>NUCLEOTIDE SEQUENCE</scope>
    <source>
        <strain evidence="2">MAG 7</strain>
    </source>
</reference>
<dbReference type="PANTHER" id="PTHR43031">
    <property type="entry name" value="FAD-DEPENDENT OXIDOREDUCTASE"/>
    <property type="match status" value="1"/>
</dbReference>
<dbReference type="PANTHER" id="PTHR43031:SF1">
    <property type="entry name" value="PYRIDINE NUCLEOTIDE-DISULPHIDE OXIDOREDUCTASE"/>
    <property type="match status" value="1"/>
</dbReference>
<gene>
    <name evidence="2" type="ORF">P0Y53_11115</name>
</gene>
<dbReference type="SMART" id="SM00450">
    <property type="entry name" value="RHOD"/>
    <property type="match status" value="1"/>
</dbReference>
<proteinExistence type="predicted"/>
<dbReference type="SUPFAM" id="SSF52821">
    <property type="entry name" value="Rhodanese/Cell cycle control phosphatase"/>
    <property type="match status" value="1"/>
</dbReference>
<dbReference type="Proteomes" id="UP001220610">
    <property type="component" value="Chromosome"/>
</dbReference>
<dbReference type="InterPro" id="IPR036873">
    <property type="entry name" value="Rhodanese-like_dom_sf"/>
</dbReference>
<dbReference type="InterPro" id="IPR001763">
    <property type="entry name" value="Rhodanese-like_dom"/>
</dbReference>
<dbReference type="InterPro" id="IPR050229">
    <property type="entry name" value="GlpE_sulfurtransferase"/>
</dbReference>
<organism evidence="2 3">
    <name type="scientific">Candidatus Pseudobacter hemicellulosilyticus</name>
    <dbReference type="NCBI Taxonomy" id="3121375"/>
    <lineage>
        <taxon>Bacteria</taxon>
        <taxon>Pseudomonadati</taxon>
        <taxon>Bacteroidota</taxon>
        <taxon>Chitinophagia</taxon>
        <taxon>Chitinophagales</taxon>
        <taxon>Chitinophagaceae</taxon>
        <taxon>Pseudobacter</taxon>
    </lineage>
</organism>
<sequence length="103" mass="11655">MQNITPEELKARLDKGETVNLVDVREPHEHDEFNIGGQLLPLGEIRNFQVDELEPLKEQEVIVYCRSGNRSGQAAMLLETMGFQDVKNLTGGMLLWQEKFGGN</sequence>
<evidence type="ECO:0000259" key="1">
    <source>
        <dbReference type="PROSITE" id="PS50206"/>
    </source>
</evidence>
<name>A0AAJ5WWH7_9BACT</name>
<feature type="domain" description="Rhodanese" evidence="1">
    <location>
        <begin position="15"/>
        <end position="101"/>
    </location>
</feature>
<dbReference type="Pfam" id="PF00581">
    <property type="entry name" value="Rhodanese"/>
    <property type="match status" value="1"/>
</dbReference>
<protein>
    <submittedName>
        <fullName evidence="2">Rhodanese-like domain-containing protein</fullName>
    </submittedName>
</protein>
<dbReference type="EMBL" id="CP119311">
    <property type="protein sequence ID" value="WEK38050.1"/>
    <property type="molecule type" value="Genomic_DNA"/>
</dbReference>
<dbReference type="Gene3D" id="3.40.250.10">
    <property type="entry name" value="Rhodanese-like domain"/>
    <property type="match status" value="1"/>
</dbReference>